<evidence type="ECO:0000313" key="2">
    <source>
        <dbReference type="EMBL" id="MBE3637825.1"/>
    </source>
</evidence>
<dbReference type="Proteomes" id="UP000609121">
    <property type="component" value="Unassembled WGS sequence"/>
</dbReference>
<dbReference type="EMBL" id="JACVXA010000012">
    <property type="protein sequence ID" value="MBE3637825.1"/>
    <property type="molecule type" value="Genomic_DNA"/>
</dbReference>
<proteinExistence type="predicted"/>
<feature type="signal peptide" evidence="1">
    <location>
        <begin position="1"/>
        <end position="18"/>
    </location>
</feature>
<dbReference type="PROSITE" id="PS51257">
    <property type="entry name" value="PROKAR_LIPOPROTEIN"/>
    <property type="match status" value="1"/>
</dbReference>
<sequence>MPRHASPLLFLCLLPALAGCVPAEYRASEDRSTLAGPPPEFVPLRGQALAEATEASTAAAELDARNAALTARRDQLGASAAAGNAALAARADRLEDRAAALRDRQ</sequence>
<name>A0A8J6YU90_9RHOB</name>
<keyword evidence="1" id="KW-0732">Signal</keyword>
<comment type="caution">
    <text evidence="2">The sequence shown here is derived from an EMBL/GenBank/DDBJ whole genome shotgun (WGS) entry which is preliminary data.</text>
</comment>
<accession>A0A8J6YU90</accession>
<organism evidence="2 3">
    <name type="scientific">Mangrovicoccus algicola</name>
    <dbReference type="NCBI Taxonomy" id="2771008"/>
    <lineage>
        <taxon>Bacteria</taxon>
        <taxon>Pseudomonadati</taxon>
        <taxon>Pseudomonadota</taxon>
        <taxon>Alphaproteobacteria</taxon>
        <taxon>Rhodobacterales</taxon>
        <taxon>Paracoccaceae</taxon>
        <taxon>Mangrovicoccus</taxon>
    </lineage>
</organism>
<evidence type="ECO:0000256" key="1">
    <source>
        <dbReference type="SAM" id="SignalP"/>
    </source>
</evidence>
<protein>
    <recommendedName>
        <fullName evidence="4">DUF4398 domain-containing protein</fullName>
    </recommendedName>
</protein>
<dbReference type="AlphaFoldDB" id="A0A8J6YU90"/>
<evidence type="ECO:0000313" key="3">
    <source>
        <dbReference type="Proteomes" id="UP000609121"/>
    </source>
</evidence>
<gene>
    <name evidence="2" type="ORF">ICN82_06355</name>
</gene>
<keyword evidence="3" id="KW-1185">Reference proteome</keyword>
<dbReference type="RefSeq" id="WP_193180863.1">
    <property type="nucleotide sequence ID" value="NZ_JACVXA010000012.1"/>
</dbReference>
<reference evidence="2" key="1">
    <citation type="submission" date="2020-09" db="EMBL/GenBank/DDBJ databases">
        <title>A novel bacterium of genus Mangrovicoccus, isolated from South China Sea.</title>
        <authorList>
            <person name="Huang H."/>
            <person name="Mo K."/>
            <person name="Hu Y."/>
        </authorList>
    </citation>
    <scope>NUCLEOTIDE SEQUENCE</scope>
    <source>
        <strain evidence="2">HB182678</strain>
    </source>
</reference>
<evidence type="ECO:0008006" key="4">
    <source>
        <dbReference type="Google" id="ProtNLM"/>
    </source>
</evidence>
<feature type="chain" id="PRO_5035302400" description="DUF4398 domain-containing protein" evidence="1">
    <location>
        <begin position="19"/>
        <end position="105"/>
    </location>
</feature>